<name>A0A1S1H9E0_9SPHN</name>
<dbReference type="AlphaFoldDB" id="A0A1S1H9E0"/>
<proteinExistence type="predicted"/>
<feature type="region of interest" description="Disordered" evidence="1">
    <location>
        <begin position="22"/>
        <end position="72"/>
    </location>
</feature>
<keyword evidence="3" id="KW-1185">Reference proteome</keyword>
<dbReference type="EMBL" id="MIPT01000001">
    <property type="protein sequence ID" value="OHT18738.1"/>
    <property type="molecule type" value="Genomic_DNA"/>
</dbReference>
<sequence>MMSESRPFASLTSGLLARKGFARPAMRPQGHALTPSHDDLGWNDMGSFRAAEEERPQPAVSFLTPLSGGEDAGSPVFEPAPPVVHRQQEVIAQEFGAALPAPDDAVAVEAPAAAIESPVVAEVAPVAAARARKAARSKAHGTRVGTRTKAAPGSRAKAAFTLRLDPERHLRLRLACAVGHRSAQRLLINALDAYLADIPGLDALAQNVPGGAPSA</sequence>
<protein>
    <submittedName>
        <fullName evidence="2">Uncharacterized protein</fullName>
    </submittedName>
</protein>
<dbReference type="Proteomes" id="UP000179467">
    <property type="component" value="Unassembled WGS sequence"/>
</dbReference>
<reference evidence="2 3" key="1">
    <citation type="submission" date="2016-09" db="EMBL/GenBank/DDBJ databases">
        <title>Metabolic pathway, cell adaptation mechanisms and a novel monoxygenase revealed through proteogenomic-transcription analysis of a Sphingomonas haloaromaticamans strain degrading the fungicide ortho-phenylphenol.</title>
        <authorList>
            <person name="Perruchon C."/>
            <person name="Papadopoulou E.S."/>
            <person name="Rousidou C."/>
            <person name="Vasileiadis S."/>
            <person name="Tanou G."/>
            <person name="Amoutzias G."/>
            <person name="Molassiotis A."/>
            <person name="Karpouzas D.G."/>
        </authorList>
    </citation>
    <scope>NUCLEOTIDE SEQUENCE [LARGE SCALE GENOMIC DNA]</scope>
    <source>
        <strain evidence="2 3">P3</strain>
    </source>
</reference>
<evidence type="ECO:0000313" key="2">
    <source>
        <dbReference type="EMBL" id="OHT18738.1"/>
    </source>
</evidence>
<evidence type="ECO:0000313" key="3">
    <source>
        <dbReference type="Proteomes" id="UP000179467"/>
    </source>
</evidence>
<accession>A0A1S1H9E0</accession>
<gene>
    <name evidence="2" type="ORF">BHE75_00714</name>
</gene>
<organism evidence="2 3">
    <name type="scientific">Edaphosphingomonas haloaromaticamans</name>
    <dbReference type="NCBI Taxonomy" id="653954"/>
    <lineage>
        <taxon>Bacteria</taxon>
        <taxon>Pseudomonadati</taxon>
        <taxon>Pseudomonadota</taxon>
        <taxon>Alphaproteobacteria</taxon>
        <taxon>Sphingomonadales</taxon>
        <taxon>Rhizorhabdaceae</taxon>
        <taxon>Edaphosphingomonas</taxon>
    </lineage>
</organism>
<comment type="caution">
    <text evidence="2">The sequence shown here is derived from an EMBL/GenBank/DDBJ whole genome shotgun (WGS) entry which is preliminary data.</text>
</comment>
<evidence type="ECO:0000256" key="1">
    <source>
        <dbReference type="SAM" id="MobiDB-lite"/>
    </source>
</evidence>